<evidence type="ECO:0000256" key="4">
    <source>
        <dbReference type="ARBA" id="ARBA00023163"/>
    </source>
</evidence>
<dbReference type="PANTHER" id="PTHR30146:SF148">
    <property type="entry name" value="HTH-TYPE TRANSCRIPTIONAL REPRESSOR PURR-RELATED"/>
    <property type="match status" value="1"/>
</dbReference>
<organism evidence="6 7">
    <name type="scientific">Schleiferilactobacillus harbinensis DSM 16991</name>
    <dbReference type="NCBI Taxonomy" id="1122147"/>
    <lineage>
        <taxon>Bacteria</taxon>
        <taxon>Bacillati</taxon>
        <taxon>Bacillota</taxon>
        <taxon>Bacilli</taxon>
        <taxon>Lactobacillales</taxon>
        <taxon>Lactobacillaceae</taxon>
        <taxon>Schleiferilactobacillus</taxon>
    </lineage>
</organism>
<dbReference type="SMART" id="SM00354">
    <property type="entry name" value="HTH_LACI"/>
    <property type="match status" value="1"/>
</dbReference>
<dbReference type="InterPro" id="IPR010982">
    <property type="entry name" value="Lambda_DNA-bd_dom_sf"/>
</dbReference>
<accession>A0A0R1XKN1</accession>
<dbReference type="GO" id="GO:0003700">
    <property type="term" value="F:DNA-binding transcription factor activity"/>
    <property type="evidence" value="ECO:0007669"/>
    <property type="project" value="TreeGrafter"/>
</dbReference>
<evidence type="ECO:0000256" key="2">
    <source>
        <dbReference type="ARBA" id="ARBA00023015"/>
    </source>
</evidence>
<dbReference type="CDD" id="cd01392">
    <property type="entry name" value="HTH_LacI"/>
    <property type="match status" value="1"/>
</dbReference>
<dbReference type="Gene3D" id="3.40.50.2300">
    <property type="match status" value="2"/>
</dbReference>
<protein>
    <submittedName>
        <fullName evidence="6">LacI family transcriptional regulator</fullName>
    </submittedName>
</protein>
<dbReference type="Proteomes" id="UP000050949">
    <property type="component" value="Unassembled WGS sequence"/>
</dbReference>
<dbReference type="SUPFAM" id="SSF47413">
    <property type="entry name" value="lambda repressor-like DNA-binding domains"/>
    <property type="match status" value="1"/>
</dbReference>
<reference evidence="6 7" key="1">
    <citation type="journal article" date="2015" name="Genome Announc.">
        <title>Expanding the biotechnology potential of lactobacilli through comparative genomics of 213 strains and associated genera.</title>
        <authorList>
            <person name="Sun Z."/>
            <person name="Harris H.M."/>
            <person name="McCann A."/>
            <person name="Guo C."/>
            <person name="Argimon S."/>
            <person name="Zhang W."/>
            <person name="Yang X."/>
            <person name="Jeffery I.B."/>
            <person name="Cooney J.C."/>
            <person name="Kagawa T.F."/>
            <person name="Liu W."/>
            <person name="Song Y."/>
            <person name="Salvetti E."/>
            <person name="Wrobel A."/>
            <person name="Rasinkangas P."/>
            <person name="Parkhill J."/>
            <person name="Rea M.C."/>
            <person name="O'Sullivan O."/>
            <person name="Ritari J."/>
            <person name="Douillard F.P."/>
            <person name="Paul Ross R."/>
            <person name="Yang R."/>
            <person name="Briner A.E."/>
            <person name="Felis G.E."/>
            <person name="de Vos W.M."/>
            <person name="Barrangou R."/>
            <person name="Klaenhammer T.R."/>
            <person name="Caufield P.W."/>
            <person name="Cui Y."/>
            <person name="Zhang H."/>
            <person name="O'Toole P.W."/>
        </authorList>
    </citation>
    <scope>NUCLEOTIDE SEQUENCE [LARGE SCALE GENOMIC DNA]</scope>
    <source>
        <strain evidence="6 7">DSM 16991</strain>
    </source>
</reference>
<dbReference type="InterPro" id="IPR028082">
    <property type="entry name" value="Peripla_BP_I"/>
</dbReference>
<comment type="caution">
    <text evidence="6">The sequence shown here is derived from an EMBL/GenBank/DDBJ whole genome shotgun (WGS) entry which is preliminary data.</text>
</comment>
<keyword evidence="1" id="KW-0678">Repressor</keyword>
<proteinExistence type="predicted"/>
<evidence type="ECO:0000259" key="5">
    <source>
        <dbReference type="PROSITE" id="PS50932"/>
    </source>
</evidence>
<evidence type="ECO:0000256" key="3">
    <source>
        <dbReference type="ARBA" id="ARBA00023125"/>
    </source>
</evidence>
<dbReference type="CDD" id="cd06267">
    <property type="entry name" value="PBP1_LacI_sugar_binding-like"/>
    <property type="match status" value="1"/>
</dbReference>
<dbReference type="SUPFAM" id="SSF53822">
    <property type="entry name" value="Periplasmic binding protein-like I"/>
    <property type="match status" value="1"/>
</dbReference>
<dbReference type="OrthoDB" id="9775106at2"/>
<dbReference type="Pfam" id="PF00356">
    <property type="entry name" value="LacI"/>
    <property type="match status" value="1"/>
</dbReference>
<keyword evidence="3" id="KW-0238">DNA-binding</keyword>
<dbReference type="Pfam" id="PF13377">
    <property type="entry name" value="Peripla_BP_3"/>
    <property type="match status" value="1"/>
</dbReference>
<sequence>MKMKPTIRDVAKAAGVSIATVSKALNGVDVVKAETKLKVLAAAKELNYVPNLLGKQLKSGQTNMLGFFTNSVSGPYFYALIESIARTADNMGFGLNVFVTKRHDTIQNYLFGNVVDGVIVFESRITGPDVDMISQHRVPAIFLDRPMVADKIGSITFNSYQEAFDATAYLISLGRRKIAYLAGYPDNYDSNERQRGYEDALKKYGLPVNKDLIILGLFEEPTSYSEMRRFISLHPEDIPDGILAGNDISAIGAMRALKESGISVPQEVSVIGFDDVEIAQYFQPSLTTTRNPIGRQGVLAVKQLVGMISNNDQGQSEVLDGQLVVRNSTTIK</sequence>
<gene>
    <name evidence="6" type="ORF">FC91_GL002653</name>
</gene>
<dbReference type="EMBL" id="AZFW01000051">
    <property type="protein sequence ID" value="KRM27308.1"/>
    <property type="molecule type" value="Genomic_DNA"/>
</dbReference>
<keyword evidence="2" id="KW-0805">Transcription regulation</keyword>
<dbReference type="Gene3D" id="1.10.260.40">
    <property type="entry name" value="lambda repressor-like DNA-binding domains"/>
    <property type="match status" value="1"/>
</dbReference>
<dbReference type="PATRIC" id="fig|1122147.4.peg.2735"/>
<dbReference type="InterPro" id="IPR046335">
    <property type="entry name" value="LacI/GalR-like_sensor"/>
</dbReference>
<dbReference type="InterPro" id="IPR000843">
    <property type="entry name" value="HTH_LacI"/>
</dbReference>
<feature type="domain" description="HTH lacI-type" evidence="5">
    <location>
        <begin position="5"/>
        <end position="59"/>
    </location>
</feature>
<evidence type="ECO:0000313" key="7">
    <source>
        <dbReference type="Proteomes" id="UP000050949"/>
    </source>
</evidence>
<evidence type="ECO:0000313" key="6">
    <source>
        <dbReference type="EMBL" id="KRM27308.1"/>
    </source>
</evidence>
<name>A0A0R1XKN1_9LACO</name>
<dbReference type="eggNOG" id="COG1609">
    <property type="taxonomic scope" value="Bacteria"/>
</dbReference>
<dbReference type="PROSITE" id="PS50932">
    <property type="entry name" value="HTH_LACI_2"/>
    <property type="match status" value="1"/>
</dbReference>
<dbReference type="PANTHER" id="PTHR30146">
    <property type="entry name" value="LACI-RELATED TRANSCRIPTIONAL REPRESSOR"/>
    <property type="match status" value="1"/>
</dbReference>
<dbReference type="GO" id="GO:0000976">
    <property type="term" value="F:transcription cis-regulatory region binding"/>
    <property type="evidence" value="ECO:0007669"/>
    <property type="project" value="TreeGrafter"/>
</dbReference>
<keyword evidence="4" id="KW-0804">Transcription</keyword>
<evidence type="ECO:0000256" key="1">
    <source>
        <dbReference type="ARBA" id="ARBA00022491"/>
    </source>
</evidence>
<dbReference type="PROSITE" id="PS00356">
    <property type="entry name" value="HTH_LACI_1"/>
    <property type="match status" value="1"/>
</dbReference>
<dbReference type="PRINTS" id="PR00036">
    <property type="entry name" value="HTHLACI"/>
</dbReference>
<dbReference type="AlphaFoldDB" id="A0A0R1XKN1"/>